<dbReference type="PANTHER" id="PTHR11717:SF7">
    <property type="entry name" value="LOW MOLECULAR WEIGHT PHOSPHOTYROSINE PROTEIN PHOSPHATASE"/>
    <property type="match status" value="1"/>
</dbReference>
<evidence type="ECO:0000313" key="7">
    <source>
        <dbReference type="EMBL" id="ADH65892.1"/>
    </source>
</evidence>
<dbReference type="InterPro" id="IPR023485">
    <property type="entry name" value="Ptyr_pPase"/>
</dbReference>
<evidence type="ECO:0000256" key="2">
    <source>
        <dbReference type="ARBA" id="ARBA00013064"/>
    </source>
</evidence>
<dbReference type="SUPFAM" id="SSF52788">
    <property type="entry name" value="Phosphotyrosine protein phosphatases I"/>
    <property type="match status" value="1"/>
</dbReference>
<dbReference type="KEGG" id="nda:Ndas_0445"/>
<name>D7AWC6_NOCDD</name>
<dbReference type="eggNOG" id="COG0394">
    <property type="taxonomic scope" value="Bacteria"/>
</dbReference>
<dbReference type="PANTHER" id="PTHR11717">
    <property type="entry name" value="LOW MOLECULAR WEIGHT PROTEIN TYROSINE PHOSPHATASE"/>
    <property type="match status" value="1"/>
</dbReference>
<feature type="active site" description="Nucleophile" evidence="5">
    <location>
        <position position="30"/>
    </location>
</feature>
<dbReference type="STRING" id="446468.Ndas_0445"/>
<dbReference type="InterPro" id="IPR017867">
    <property type="entry name" value="Tyr_phospatase_low_mol_wt"/>
</dbReference>
<feature type="domain" description="Phosphotyrosine protein phosphatase I" evidence="6">
    <location>
        <begin position="24"/>
        <end position="179"/>
    </location>
</feature>
<proteinExistence type="inferred from homology"/>
<evidence type="ECO:0000313" key="8">
    <source>
        <dbReference type="Proteomes" id="UP000002219"/>
    </source>
</evidence>
<dbReference type="Gene3D" id="3.40.50.2300">
    <property type="match status" value="1"/>
</dbReference>
<dbReference type="HOGENOM" id="CLU_071415_2_1_11"/>
<evidence type="ECO:0000259" key="6">
    <source>
        <dbReference type="SMART" id="SM00226"/>
    </source>
</evidence>
<comment type="similarity">
    <text evidence="1">Belongs to the low molecular weight phosphotyrosine protein phosphatase family.</text>
</comment>
<dbReference type="EC" id="3.1.3.48" evidence="2"/>
<reference evidence="7 8" key="1">
    <citation type="journal article" date="2010" name="Stand. Genomic Sci.">
        <title>Complete genome sequence of Nocardiopsis dassonvillei type strain (IMRU 509).</title>
        <authorList>
            <person name="Sun H."/>
            <person name="Lapidus A."/>
            <person name="Nolan M."/>
            <person name="Lucas S."/>
            <person name="Del Rio T.G."/>
            <person name="Tice H."/>
            <person name="Cheng J.F."/>
            <person name="Tapia R."/>
            <person name="Han C."/>
            <person name="Goodwin L."/>
            <person name="Pitluck S."/>
            <person name="Pagani I."/>
            <person name="Ivanova N."/>
            <person name="Mavromatis K."/>
            <person name="Mikhailova N."/>
            <person name="Pati A."/>
            <person name="Chen A."/>
            <person name="Palaniappan K."/>
            <person name="Land M."/>
            <person name="Hauser L."/>
            <person name="Chang Y.J."/>
            <person name="Jeffries C.D."/>
            <person name="Djao O.D."/>
            <person name="Rohde M."/>
            <person name="Sikorski J."/>
            <person name="Goker M."/>
            <person name="Woyke T."/>
            <person name="Bristow J."/>
            <person name="Eisen J.A."/>
            <person name="Markowitz V."/>
            <person name="Hugenholtz P."/>
            <person name="Kyrpides N.C."/>
            <person name="Klenk H.P."/>
        </authorList>
    </citation>
    <scope>NUCLEOTIDE SEQUENCE [LARGE SCALE GENOMIC DNA]</scope>
    <source>
        <strain evidence="8">ATCC 23218 / DSM 43111 / CIP 107115 / JCM 7437 / KCTC 9190 / NBRC 14626 / NCTC 10488 / NRRL B-5397 / IMRU 509</strain>
    </source>
</reference>
<accession>D7AWC6</accession>
<dbReference type="Proteomes" id="UP000002219">
    <property type="component" value="Chromosome 1"/>
</dbReference>
<dbReference type="CDD" id="cd16343">
    <property type="entry name" value="LMWPTP"/>
    <property type="match status" value="1"/>
</dbReference>
<protein>
    <recommendedName>
        <fullName evidence="2">protein-tyrosine-phosphatase</fullName>
        <ecNumber evidence="2">3.1.3.48</ecNumber>
    </recommendedName>
</protein>
<dbReference type="AlphaFoldDB" id="D7AWC6"/>
<keyword evidence="3" id="KW-0378">Hydrolase</keyword>
<keyword evidence="8" id="KW-1185">Reference proteome</keyword>
<dbReference type="EMBL" id="CP002040">
    <property type="protein sequence ID" value="ADH65892.1"/>
    <property type="molecule type" value="Genomic_DNA"/>
</dbReference>
<evidence type="ECO:0000256" key="5">
    <source>
        <dbReference type="PIRSR" id="PIRSR617867-1"/>
    </source>
</evidence>
<organism evidence="7 8">
    <name type="scientific">Nocardiopsis dassonvillei (strain ATCC 23218 / DSM 43111 / CIP 107115 / JCM 7437 / KCTC 9190 / NBRC 14626 / NCTC 10488 / NRRL B-5397 / IMRU 509)</name>
    <name type="common">Actinomadura dassonvillei</name>
    <dbReference type="NCBI Taxonomy" id="446468"/>
    <lineage>
        <taxon>Bacteria</taxon>
        <taxon>Bacillati</taxon>
        <taxon>Actinomycetota</taxon>
        <taxon>Actinomycetes</taxon>
        <taxon>Streptosporangiales</taxon>
        <taxon>Nocardiopsidaceae</taxon>
        <taxon>Nocardiopsis</taxon>
    </lineage>
</organism>
<keyword evidence="4" id="KW-0904">Protein phosphatase</keyword>
<dbReference type="InterPro" id="IPR050438">
    <property type="entry name" value="LMW_PTPase"/>
</dbReference>
<evidence type="ECO:0000256" key="4">
    <source>
        <dbReference type="ARBA" id="ARBA00022912"/>
    </source>
</evidence>
<dbReference type="PRINTS" id="PR00719">
    <property type="entry name" value="LMWPTPASE"/>
</dbReference>
<feature type="active site" evidence="5">
    <location>
        <position position="36"/>
    </location>
</feature>
<dbReference type="GO" id="GO:0004725">
    <property type="term" value="F:protein tyrosine phosphatase activity"/>
    <property type="evidence" value="ECO:0007669"/>
    <property type="project" value="UniProtKB-EC"/>
</dbReference>
<dbReference type="SMART" id="SM00226">
    <property type="entry name" value="LMWPc"/>
    <property type="match status" value="1"/>
</dbReference>
<feature type="active site" description="Proton donor" evidence="5">
    <location>
        <position position="153"/>
    </location>
</feature>
<evidence type="ECO:0000256" key="1">
    <source>
        <dbReference type="ARBA" id="ARBA00011063"/>
    </source>
</evidence>
<gene>
    <name evidence="7" type="ordered locus">Ndas_0445</name>
</gene>
<dbReference type="Pfam" id="PF01451">
    <property type="entry name" value="LMWPc"/>
    <property type="match status" value="1"/>
</dbReference>
<dbReference type="InterPro" id="IPR036196">
    <property type="entry name" value="Ptyr_pPase_sf"/>
</dbReference>
<evidence type="ECO:0000256" key="3">
    <source>
        <dbReference type="ARBA" id="ARBA00022801"/>
    </source>
</evidence>
<sequence>MAAAVFRYGKGMSLPEPRDPAGPYRVSVVCLGNICRSPMAEKILAADLERAGMSDLVAVDSFGTGDWHVGGGMDPRAASTLRVHGYLTSHTARQFAHEVLADRDLVLAMDLDNVDEIRRIVDEYGEEYGFDMSRVRLFRSFAPGTGPNPEVPDPYYGGDDGFTAVLNMVESAAKGLTGELVTRLRR</sequence>